<dbReference type="VEuPathDB" id="FungiDB:PYU1_G014229"/>
<evidence type="ECO:0000313" key="2">
    <source>
        <dbReference type="Proteomes" id="UP000019132"/>
    </source>
</evidence>
<dbReference type="AlphaFoldDB" id="K3XAL0"/>
<reference evidence="2" key="2">
    <citation type="submission" date="2010-04" db="EMBL/GenBank/DDBJ databases">
        <authorList>
            <person name="Buell R."/>
            <person name="Hamilton J."/>
            <person name="Hostetler J."/>
        </authorList>
    </citation>
    <scope>NUCLEOTIDE SEQUENCE [LARGE SCALE GENOMIC DNA]</scope>
    <source>
        <strain evidence="2">DAOM:BR144</strain>
    </source>
</reference>
<dbReference type="EMBL" id="GL376600">
    <property type="status" value="NOT_ANNOTATED_CDS"/>
    <property type="molecule type" value="Genomic_DNA"/>
</dbReference>
<reference evidence="1" key="3">
    <citation type="submission" date="2015-02" db="UniProtKB">
        <authorList>
            <consortium name="EnsemblProtists"/>
        </authorList>
    </citation>
    <scope>IDENTIFICATION</scope>
    <source>
        <strain evidence="1">DAOM BR144</strain>
    </source>
</reference>
<dbReference type="Proteomes" id="UP000019132">
    <property type="component" value="Unassembled WGS sequence"/>
</dbReference>
<reference evidence="2" key="1">
    <citation type="journal article" date="2010" name="Genome Biol.">
        <title>Genome sequence of the necrotrophic plant pathogen Pythium ultimum reveals original pathogenicity mechanisms and effector repertoire.</title>
        <authorList>
            <person name="Levesque C.A."/>
            <person name="Brouwer H."/>
            <person name="Cano L."/>
            <person name="Hamilton J.P."/>
            <person name="Holt C."/>
            <person name="Huitema E."/>
            <person name="Raffaele S."/>
            <person name="Robideau G.P."/>
            <person name="Thines M."/>
            <person name="Win J."/>
            <person name="Zerillo M.M."/>
            <person name="Beakes G.W."/>
            <person name="Boore J.L."/>
            <person name="Busam D."/>
            <person name="Dumas B."/>
            <person name="Ferriera S."/>
            <person name="Fuerstenberg S.I."/>
            <person name="Gachon C.M."/>
            <person name="Gaulin E."/>
            <person name="Govers F."/>
            <person name="Grenville-Briggs L."/>
            <person name="Horner N."/>
            <person name="Hostetler J."/>
            <person name="Jiang R.H."/>
            <person name="Johnson J."/>
            <person name="Krajaejun T."/>
            <person name="Lin H."/>
            <person name="Meijer H.J."/>
            <person name="Moore B."/>
            <person name="Morris P."/>
            <person name="Phuntmart V."/>
            <person name="Puiu D."/>
            <person name="Shetty J."/>
            <person name="Stajich J.E."/>
            <person name="Tripathy S."/>
            <person name="Wawra S."/>
            <person name="van West P."/>
            <person name="Whitty B.R."/>
            <person name="Coutinho P.M."/>
            <person name="Henrissat B."/>
            <person name="Martin F."/>
            <person name="Thomas P.D."/>
            <person name="Tyler B.M."/>
            <person name="De Vries R.P."/>
            <person name="Kamoun S."/>
            <person name="Yandell M."/>
            <person name="Tisserat N."/>
            <person name="Buell C.R."/>
        </authorList>
    </citation>
    <scope>NUCLEOTIDE SEQUENCE</scope>
    <source>
        <strain evidence="2">DAOM:BR144</strain>
    </source>
</reference>
<protein>
    <submittedName>
        <fullName evidence="1">Uncharacterized protein</fullName>
    </submittedName>
</protein>
<keyword evidence="2" id="KW-1185">Reference proteome</keyword>
<evidence type="ECO:0000313" key="1">
    <source>
        <dbReference type="EnsemblProtists" id="PYU1_T014259"/>
    </source>
</evidence>
<organism evidence="1 2">
    <name type="scientific">Globisporangium ultimum (strain ATCC 200006 / CBS 805.95 / DAOM BR144)</name>
    <name type="common">Pythium ultimum</name>
    <dbReference type="NCBI Taxonomy" id="431595"/>
    <lineage>
        <taxon>Eukaryota</taxon>
        <taxon>Sar</taxon>
        <taxon>Stramenopiles</taxon>
        <taxon>Oomycota</taxon>
        <taxon>Peronosporomycetes</taxon>
        <taxon>Pythiales</taxon>
        <taxon>Pythiaceae</taxon>
        <taxon>Globisporangium</taxon>
    </lineage>
</organism>
<dbReference type="eggNOG" id="ENOG502SF0F">
    <property type="taxonomic scope" value="Eukaryota"/>
</dbReference>
<accession>K3XAL0</accession>
<dbReference type="InParanoid" id="K3XAL0"/>
<dbReference type="HOGENOM" id="CLU_2215241_0_0_1"/>
<dbReference type="EnsemblProtists" id="PYU1_T014259">
    <property type="protein sequence ID" value="PYU1_T014259"/>
    <property type="gene ID" value="PYU1_G014229"/>
</dbReference>
<proteinExistence type="predicted"/>
<sequence>MAALMASSASILQCSLTGGSFKWLAMSVFLIFRHSSTVLPLSHSVATDDDAIAEPQPNVLNLESTIVPFSSTSIWSFMTSPQAGAPTRPVPTFLAFLSIEPTLRGFS</sequence>
<name>K3XAL0_GLOUD</name>